<comment type="caution">
    <text evidence="4">The sequence shown here is derived from an EMBL/GenBank/DDBJ whole genome shotgun (WGS) entry which is preliminary data.</text>
</comment>
<name>A0ABP0CPG1_9PEZI</name>
<feature type="domain" description="DUF4396" evidence="3">
    <location>
        <begin position="77"/>
        <end position="219"/>
    </location>
</feature>
<organism evidence="4 5">
    <name type="scientific">Sporothrix curviconia</name>
    <dbReference type="NCBI Taxonomy" id="1260050"/>
    <lineage>
        <taxon>Eukaryota</taxon>
        <taxon>Fungi</taxon>
        <taxon>Dikarya</taxon>
        <taxon>Ascomycota</taxon>
        <taxon>Pezizomycotina</taxon>
        <taxon>Sordariomycetes</taxon>
        <taxon>Sordariomycetidae</taxon>
        <taxon>Ophiostomatales</taxon>
        <taxon>Ophiostomataceae</taxon>
        <taxon>Sporothrix</taxon>
    </lineage>
</organism>
<evidence type="ECO:0000256" key="1">
    <source>
        <dbReference type="SAM" id="MobiDB-lite"/>
    </source>
</evidence>
<feature type="region of interest" description="Disordered" evidence="1">
    <location>
        <begin position="48"/>
        <end position="67"/>
    </location>
</feature>
<dbReference type="InterPro" id="IPR025509">
    <property type="entry name" value="DUF4396"/>
</dbReference>
<dbReference type="Proteomes" id="UP001642405">
    <property type="component" value="Unassembled WGS sequence"/>
</dbReference>
<keyword evidence="2" id="KW-0472">Membrane</keyword>
<evidence type="ECO:0000259" key="3">
    <source>
        <dbReference type="Pfam" id="PF14342"/>
    </source>
</evidence>
<reference evidence="4 5" key="1">
    <citation type="submission" date="2024-01" db="EMBL/GenBank/DDBJ databases">
        <authorList>
            <person name="Allen C."/>
            <person name="Tagirdzhanova G."/>
        </authorList>
    </citation>
    <scope>NUCLEOTIDE SEQUENCE [LARGE SCALE GENOMIC DNA]</scope>
</reference>
<accession>A0ABP0CPG1</accession>
<keyword evidence="5" id="KW-1185">Reference proteome</keyword>
<evidence type="ECO:0000313" key="5">
    <source>
        <dbReference type="Proteomes" id="UP001642405"/>
    </source>
</evidence>
<evidence type="ECO:0000256" key="2">
    <source>
        <dbReference type="SAM" id="Phobius"/>
    </source>
</evidence>
<feature type="transmembrane region" description="Helical" evidence="2">
    <location>
        <begin position="190"/>
        <end position="209"/>
    </location>
</feature>
<protein>
    <recommendedName>
        <fullName evidence="3">DUF4396 domain-containing protein</fullName>
    </recommendedName>
</protein>
<dbReference type="Pfam" id="PF14342">
    <property type="entry name" value="DUF4396"/>
    <property type="match status" value="1"/>
</dbReference>
<evidence type="ECO:0000313" key="4">
    <source>
        <dbReference type="EMBL" id="CAK7234012.1"/>
    </source>
</evidence>
<dbReference type="EMBL" id="CAWUHB010000079">
    <property type="protein sequence ID" value="CAK7234012.1"/>
    <property type="molecule type" value="Genomic_DNA"/>
</dbReference>
<keyword evidence="2" id="KW-0812">Transmembrane</keyword>
<gene>
    <name evidence="4" type="ORF">SCUCBS95973_008791</name>
</gene>
<proteinExistence type="predicted"/>
<keyword evidence="2" id="KW-1133">Transmembrane helix</keyword>
<sequence length="222" mass="24139">MIPRTLAPRARLVTLPPSLRSALRPQSSPRLSSPFILSHSSFFKTTRPSSTCCSKKETPPPPPPSPTTLAFWQFPPTWRRAGVNTLRCLAGCSLGDFSVMWYLQTHHADWGMWPAIMSLAMASGLATSVALETVLLRLGRDGLPSWTLAARTAVGMSFLSMVTMEAAENAVDYWLTGGGQAAGYTFGEPLFWAAAGVSMAAGFLAPLPYNYLRLRKYGKACH</sequence>